<organism evidence="2 3">
    <name type="scientific">Kerstersia gyiorum</name>
    <dbReference type="NCBI Taxonomy" id="206506"/>
    <lineage>
        <taxon>Bacteria</taxon>
        <taxon>Pseudomonadati</taxon>
        <taxon>Pseudomonadota</taxon>
        <taxon>Betaproteobacteria</taxon>
        <taxon>Burkholderiales</taxon>
        <taxon>Alcaligenaceae</taxon>
        <taxon>Kerstersia</taxon>
    </lineage>
</organism>
<evidence type="ECO:0000259" key="1">
    <source>
        <dbReference type="Pfam" id="PF16976"/>
    </source>
</evidence>
<evidence type="ECO:0000313" key="2">
    <source>
        <dbReference type="EMBL" id="RZS69961.1"/>
    </source>
</evidence>
<dbReference type="InterPro" id="IPR031571">
    <property type="entry name" value="RcpC_dom"/>
</dbReference>
<dbReference type="AlphaFoldDB" id="A0A4Q7MQB6"/>
<feature type="domain" description="Flp pilus assembly protein RcpC/CpaB" evidence="1">
    <location>
        <begin position="132"/>
        <end position="236"/>
    </location>
</feature>
<name>A0A4Q7MQB6_9BURK</name>
<dbReference type="EMBL" id="SGWZ01000002">
    <property type="protein sequence ID" value="RZS69961.1"/>
    <property type="molecule type" value="Genomic_DNA"/>
</dbReference>
<gene>
    <name evidence="2" type="ORF">EV679_1347</name>
</gene>
<dbReference type="Proteomes" id="UP000292039">
    <property type="component" value="Unassembled WGS sequence"/>
</dbReference>
<proteinExistence type="predicted"/>
<dbReference type="Pfam" id="PF16976">
    <property type="entry name" value="RcpC"/>
    <property type="match status" value="1"/>
</dbReference>
<dbReference type="RefSeq" id="WP_130486813.1">
    <property type="nucleotide sequence ID" value="NZ_CBCSEB010000012.1"/>
</dbReference>
<protein>
    <submittedName>
        <fullName evidence="2">Pilus assembly protein CpaB</fullName>
    </submittedName>
</protein>
<accession>A0A4Q7MQB6</accession>
<reference evidence="2 3" key="1">
    <citation type="submission" date="2019-02" db="EMBL/GenBank/DDBJ databases">
        <title>Genomic Encyclopedia of Type Strains, Phase IV (KMG-IV): sequencing the most valuable type-strain genomes for metagenomic binning, comparative biology and taxonomic classification.</title>
        <authorList>
            <person name="Goeker M."/>
        </authorList>
    </citation>
    <scope>NUCLEOTIDE SEQUENCE [LARGE SCALE GENOMIC DNA]</scope>
    <source>
        <strain evidence="2 3">DSM 16618</strain>
    </source>
</reference>
<dbReference type="InterPro" id="IPR017592">
    <property type="entry name" value="Pilus_assmbl_Flp-typ_CpaB"/>
</dbReference>
<comment type="caution">
    <text evidence="2">The sequence shown here is derived from an EMBL/GenBank/DDBJ whole genome shotgun (WGS) entry which is preliminary data.</text>
</comment>
<dbReference type="CDD" id="cd11614">
    <property type="entry name" value="SAF_CpaB_FlgA_like"/>
    <property type="match status" value="1"/>
</dbReference>
<evidence type="ECO:0000313" key="3">
    <source>
        <dbReference type="Proteomes" id="UP000292039"/>
    </source>
</evidence>
<dbReference type="NCBIfam" id="TIGR03177">
    <property type="entry name" value="pilus_cpaB"/>
    <property type="match status" value="1"/>
</dbReference>
<sequence>MSRIGSWLAGSPRVRDRLLRLRPAWSWMLAFLAAGCAAWAAQRYLDQQTERLRLAGRSVMVERLVAGQRLDAGVTLHSAHLALRQMPVEWMASHGLVPGDVARVTGKTLRWGLQAGEALTEMHLAEPSPVRLSERLAPGRRALTITVTQASTQSGLLQPGDRIDLFVALPRQGRRSTTSLLQDVVVLATGAEMDGDGLAGSGVARAYRTVTLDVSQDDALLLLAARQEGDMVAILRASGDSGAGQLRRSVSLDQLLGIAAAPVPAEPAVLYGNHRTLHVPPLDGLEPGEQE</sequence>